<dbReference type="GO" id="GO:0003676">
    <property type="term" value="F:nucleic acid binding"/>
    <property type="evidence" value="ECO:0007669"/>
    <property type="project" value="InterPro"/>
</dbReference>
<evidence type="ECO:0000313" key="3">
    <source>
        <dbReference type="Proteomes" id="UP000325255"/>
    </source>
</evidence>
<evidence type="ECO:0000313" key="2">
    <source>
        <dbReference type="EMBL" id="KAA5607979.1"/>
    </source>
</evidence>
<dbReference type="EMBL" id="VWPK01000119">
    <property type="protein sequence ID" value="KAA5607979.1"/>
    <property type="molecule type" value="Genomic_DNA"/>
</dbReference>
<feature type="domain" description="Tc1-like transposase DDE" evidence="1">
    <location>
        <begin position="12"/>
        <end position="138"/>
    </location>
</feature>
<comment type="caution">
    <text evidence="2">The sequence shown here is derived from an EMBL/GenBank/DDBJ whole genome shotgun (WGS) entry which is preliminary data.</text>
</comment>
<name>A0A5M6IJH5_9PROT</name>
<dbReference type="NCBIfam" id="NF033545">
    <property type="entry name" value="transpos_IS630"/>
    <property type="match status" value="1"/>
</dbReference>
<dbReference type="Gene3D" id="3.30.420.10">
    <property type="entry name" value="Ribonuclease H-like superfamily/Ribonuclease H"/>
    <property type="match status" value="1"/>
</dbReference>
<accession>A0A5M6IJH5</accession>
<gene>
    <name evidence="2" type="ORF">F1189_31250</name>
</gene>
<proteinExistence type="predicted"/>
<keyword evidence="3" id="KW-1185">Reference proteome</keyword>
<dbReference type="InterPro" id="IPR036397">
    <property type="entry name" value="RNaseH_sf"/>
</dbReference>
<dbReference type="Proteomes" id="UP000325255">
    <property type="component" value="Unassembled WGS sequence"/>
</dbReference>
<dbReference type="OrthoDB" id="2375382at2"/>
<dbReference type="InterPro" id="IPR038717">
    <property type="entry name" value="Tc1-like_DDE_dom"/>
</dbReference>
<dbReference type="AlphaFoldDB" id="A0A5M6IJH5"/>
<evidence type="ECO:0000259" key="1">
    <source>
        <dbReference type="Pfam" id="PF13358"/>
    </source>
</evidence>
<dbReference type="Pfam" id="PF13358">
    <property type="entry name" value="DDE_3"/>
    <property type="match status" value="1"/>
</dbReference>
<reference evidence="2 3" key="1">
    <citation type="submission" date="2019-09" db="EMBL/GenBank/DDBJ databases">
        <title>Genome sequence of Rhodovastum atsumiense, a diverse member of the Acetobacteraceae family of non-sulfur purple photosynthetic bacteria.</title>
        <authorList>
            <person name="Meyer T."/>
            <person name="Kyndt J."/>
        </authorList>
    </citation>
    <scope>NUCLEOTIDE SEQUENCE [LARGE SCALE GENOMIC DNA]</scope>
    <source>
        <strain evidence="2 3">DSM 21279</strain>
    </source>
</reference>
<dbReference type="RefSeq" id="WP_150045775.1">
    <property type="nucleotide sequence ID" value="NZ_OW485604.1"/>
</dbReference>
<organism evidence="2 3">
    <name type="scientific">Rhodovastum atsumiense</name>
    <dbReference type="NCBI Taxonomy" id="504468"/>
    <lineage>
        <taxon>Bacteria</taxon>
        <taxon>Pseudomonadati</taxon>
        <taxon>Pseudomonadota</taxon>
        <taxon>Alphaproteobacteria</taxon>
        <taxon>Acetobacterales</taxon>
        <taxon>Acetobacteraceae</taxon>
        <taxon>Rhodovastum</taxon>
    </lineage>
</organism>
<dbReference type="InterPro" id="IPR047655">
    <property type="entry name" value="Transpos_IS630-like"/>
</dbReference>
<protein>
    <submittedName>
        <fullName evidence="2">IS630 family transposase</fullName>
    </submittedName>
</protein>
<sequence length="182" mass="20090">MLGTTAGTPIEIWFQDEARVGQKGTLTYVWAPVGSRPPMVRDSRRESVYLFGAICPDRAVGAAVIMPAVNTEAMNAHLQEISTQVAPGAHALLVCDRAGWHATSKGLRVPANITLLPLPAYAPELNPMENVWDYLRSNKLCSLVWNSYQAIVQACKQAWDFLVNDPDRIRSIGTREWACVNL</sequence>